<comment type="caution">
    <text evidence="1">The sequence shown here is derived from an EMBL/GenBank/DDBJ whole genome shotgun (WGS) entry which is preliminary data.</text>
</comment>
<dbReference type="AlphaFoldDB" id="A0A0R1Z024"/>
<accession>A0A0R1Z024</accession>
<dbReference type="Pfam" id="PF01501">
    <property type="entry name" value="Glyco_transf_8"/>
    <property type="match status" value="1"/>
</dbReference>
<evidence type="ECO:0000313" key="1">
    <source>
        <dbReference type="EMBL" id="KRM46244.1"/>
    </source>
</evidence>
<dbReference type="GO" id="GO:0016757">
    <property type="term" value="F:glycosyltransferase activity"/>
    <property type="evidence" value="ECO:0007669"/>
    <property type="project" value="InterPro"/>
</dbReference>
<gene>
    <name evidence="1" type="ORF">FC51_GL002283</name>
</gene>
<evidence type="ECO:0000313" key="2">
    <source>
        <dbReference type="Proteomes" id="UP000051957"/>
    </source>
</evidence>
<dbReference type="EMBL" id="AZGK01000008">
    <property type="protein sequence ID" value="KRM46244.1"/>
    <property type="molecule type" value="Genomic_DNA"/>
</dbReference>
<proteinExistence type="predicted"/>
<sequence>MTHFEWVARQGEATLDILYCGDDNMFEGLIISILSLTKHAHEPLNIYIMTGHLHNKHRQFQALSDDHIDFLNDLAKQGNNRNAVIKIDMTEKFEAELPTANINTLFTPYSMLRLYSDLVPQFSDRILYLDADVVCRRPFEAFYHQELDKVDFLGVLDHYGRWFFHHQLRPFDYINSGMLLMNLKQIRQDQLLARCRAYCAKRPMIMPDQSAMNKLAKHKAFVAEKYNEQQDVQPDTVFQHFSTRWKFWPIIHTVSVKPWEVDKVHSQLNLHEYDDILDEYQEIMAKLQAEPVLSK</sequence>
<organism evidence="1 2">
    <name type="scientific">Lentilactobacillus parabuchneri DSM 5707 = NBRC 107865</name>
    <dbReference type="NCBI Taxonomy" id="1423784"/>
    <lineage>
        <taxon>Bacteria</taxon>
        <taxon>Bacillati</taxon>
        <taxon>Bacillota</taxon>
        <taxon>Bacilli</taxon>
        <taxon>Lactobacillales</taxon>
        <taxon>Lactobacillaceae</taxon>
        <taxon>Lentilactobacillus</taxon>
    </lineage>
</organism>
<dbReference type="SUPFAM" id="SSF53448">
    <property type="entry name" value="Nucleotide-diphospho-sugar transferases"/>
    <property type="match status" value="1"/>
</dbReference>
<dbReference type="PATRIC" id="fig|1423784.4.peg.2326"/>
<dbReference type="InterPro" id="IPR002495">
    <property type="entry name" value="Glyco_trans_8"/>
</dbReference>
<dbReference type="RefSeq" id="WP_075141183.1">
    <property type="nucleotide sequence ID" value="NZ_AZGK01000008.1"/>
</dbReference>
<reference evidence="1 2" key="1">
    <citation type="journal article" date="2015" name="Genome Announc.">
        <title>Expanding the biotechnology potential of lactobacilli through comparative genomics of 213 strains and associated genera.</title>
        <authorList>
            <person name="Sun Z."/>
            <person name="Harris H.M."/>
            <person name="McCann A."/>
            <person name="Guo C."/>
            <person name="Argimon S."/>
            <person name="Zhang W."/>
            <person name="Yang X."/>
            <person name="Jeffery I.B."/>
            <person name="Cooney J.C."/>
            <person name="Kagawa T.F."/>
            <person name="Liu W."/>
            <person name="Song Y."/>
            <person name="Salvetti E."/>
            <person name="Wrobel A."/>
            <person name="Rasinkangas P."/>
            <person name="Parkhill J."/>
            <person name="Rea M.C."/>
            <person name="O'Sullivan O."/>
            <person name="Ritari J."/>
            <person name="Douillard F.P."/>
            <person name="Paul Ross R."/>
            <person name="Yang R."/>
            <person name="Briner A.E."/>
            <person name="Felis G.E."/>
            <person name="de Vos W.M."/>
            <person name="Barrangou R."/>
            <person name="Klaenhammer T.R."/>
            <person name="Caufield P.W."/>
            <person name="Cui Y."/>
            <person name="Zhang H."/>
            <person name="O'Toole P.W."/>
        </authorList>
    </citation>
    <scope>NUCLEOTIDE SEQUENCE [LARGE SCALE GENOMIC DNA]</scope>
    <source>
        <strain evidence="1 2">DSM 5707</strain>
    </source>
</reference>
<dbReference type="Gene3D" id="3.90.550.10">
    <property type="entry name" value="Spore Coat Polysaccharide Biosynthesis Protein SpsA, Chain A"/>
    <property type="match status" value="1"/>
</dbReference>
<dbReference type="InterPro" id="IPR029044">
    <property type="entry name" value="Nucleotide-diphossugar_trans"/>
</dbReference>
<protein>
    <submittedName>
        <fullName evidence="1">Glycosyl transferase family protein</fullName>
    </submittedName>
</protein>
<name>A0A0R1Z024_9LACO</name>
<dbReference type="Proteomes" id="UP000051957">
    <property type="component" value="Unassembled WGS sequence"/>
</dbReference>
<keyword evidence="1" id="KW-0808">Transferase</keyword>